<evidence type="ECO:0000313" key="2">
    <source>
        <dbReference type="Proteomes" id="UP000306147"/>
    </source>
</evidence>
<organism evidence="1 2">
    <name type="scientific">Sphingomonas gei</name>
    <dbReference type="NCBI Taxonomy" id="1395960"/>
    <lineage>
        <taxon>Bacteria</taxon>
        <taxon>Pseudomonadati</taxon>
        <taxon>Pseudomonadota</taxon>
        <taxon>Alphaproteobacteria</taxon>
        <taxon>Sphingomonadales</taxon>
        <taxon>Sphingomonadaceae</taxon>
        <taxon>Sphingomonas</taxon>
    </lineage>
</organism>
<gene>
    <name evidence="1" type="ORF">E5A73_19145</name>
</gene>
<dbReference type="InterPro" id="IPR019285">
    <property type="entry name" value="DUF2336"/>
</dbReference>
<dbReference type="Pfam" id="PF10098">
    <property type="entry name" value="DUF2336"/>
    <property type="match status" value="1"/>
</dbReference>
<dbReference type="Proteomes" id="UP000306147">
    <property type="component" value="Unassembled WGS sequence"/>
</dbReference>
<protein>
    <submittedName>
        <fullName evidence="1">DUF2336 domain-containing protein</fullName>
    </submittedName>
</protein>
<dbReference type="AlphaFoldDB" id="A0A4S1X3Y9"/>
<dbReference type="EMBL" id="SRXT01000008">
    <property type="protein sequence ID" value="TGX49630.1"/>
    <property type="molecule type" value="Genomic_DNA"/>
</dbReference>
<reference evidence="1 2" key="1">
    <citation type="submission" date="2019-04" db="EMBL/GenBank/DDBJ databases">
        <title>Sphingomonas psychrotolerans sp. nov., isolated from soil in the Tianshan Mountains, Xinjiang, China.</title>
        <authorList>
            <person name="Luo Y."/>
            <person name="Sheng H."/>
        </authorList>
    </citation>
    <scope>NUCLEOTIDE SEQUENCE [LARGE SCALE GENOMIC DNA]</scope>
    <source>
        <strain evidence="1 2">ZFGT-11</strain>
    </source>
</reference>
<sequence length="372" mass="39905">MSDNPVDTNPGAKAGATPLLASATAAETRVPLALAVAIDDFFLPDEGRLDERTRIALALLLRALIDTIEADIREHGAQSLSSRGESRLAASVLRTEAGVFERLFHSGLLRDAGLMAELIARVRQDAIAAALPMSAPDDPRRPSLVNRFVQDPDRALAGGAMAVLVAESRRRGGPDVAQLTYTDLPAELHHRLVWWVTAALRERIGDVADGALPALDRALSDAAQRSLAAYDEGGRLEAAAMRFAAAIDAPADSLPQLLVEALGDRRIVLFIALLAHALGVGYPLAREIVLDSTAERLWLALRALDLGRETVAQIGFALCEADPRRNVERFADRLDSIIAIPVDDAREAIAPLRLDPDYRAAMLALARTRAAA</sequence>
<dbReference type="OrthoDB" id="8194627at2"/>
<comment type="caution">
    <text evidence="1">The sequence shown here is derived from an EMBL/GenBank/DDBJ whole genome shotgun (WGS) entry which is preliminary data.</text>
</comment>
<evidence type="ECO:0000313" key="1">
    <source>
        <dbReference type="EMBL" id="TGX49630.1"/>
    </source>
</evidence>
<dbReference type="RefSeq" id="WP_135965454.1">
    <property type="nucleotide sequence ID" value="NZ_SRXT01000008.1"/>
</dbReference>
<proteinExistence type="predicted"/>
<keyword evidence="2" id="KW-1185">Reference proteome</keyword>
<accession>A0A4S1X3Y9</accession>
<name>A0A4S1X3Y9_9SPHN</name>